<dbReference type="EMBL" id="CP035758">
    <property type="protein sequence ID" value="QBD81266.1"/>
    <property type="molecule type" value="Genomic_DNA"/>
</dbReference>
<proteinExistence type="predicted"/>
<dbReference type="OrthoDB" id="144230at2"/>
<keyword evidence="4" id="KW-1185">Reference proteome</keyword>
<feature type="compositionally biased region" description="Pro residues" evidence="1">
    <location>
        <begin position="55"/>
        <end position="71"/>
    </location>
</feature>
<evidence type="ECO:0000313" key="4">
    <source>
        <dbReference type="Proteomes" id="UP000290365"/>
    </source>
</evidence>
<dbReference type="AlphaFoldDB" id="A0A4P6K1E3"/>
<accession>A0A4P6K1E3</accession>
<organism evidence="3 4">
    <name type="scientific">Ktedonosporobacter rubrisoli</name>
    <dbReference type="NCBI Taxonomy" id="2509675"/>
    <lineage>
        <taxon>Bacteria</taxon>
        <taxon>Bacillati</taxon>
        <taxon>Chloroflexota</taxon>
        <taxon>Ktedonobacteria</taxon>
        <taxon>Ktedonobacterales</taxon>
        <taxon>Ktedonosporobacteraceae</taxon>
        <taxon>Ktedonosporobacter</taxon>
    </lineage>
</organism>
<keyword evidence="2" id="KW-0472">Membrane</keyword>
<keyword evidence="2" id="KW-0812">Transmembrane</keyword>
<dbReference type="RefSeq" id="WP_129892327.1">
    <property type="nucleotide sequence ID" value="NZ_CP035758.1"/>
</dbReference>
<feature type="region of interest" description="Disordered" evidence="1">
    <location>
        <begin position="46"/>
        <end position="71"/>
    </location>
</feature>
<evidence type="ECO:0000256" key="1">
    <source>
        <dbReference type="SAM" id="MobiDB-lite"/>
    </source>
</evidence>
<sequence>MNPQGASKRKVITIIAALLAVCVLLGVFFFVATPWGRELQSPTVRMAKPTVRPSPTLPPTPTPSPTPTPVPTLPAVKNPGQILGIQGDPQTAFPGIPWVRLGYPSCGWGDLKGDVLKKTVEDYHKQNVRVLLTVCQGKNDASLYDTAPLQDAAQGEADAVQCGNEEMKSDAAVAFLYIPPENFAKFYDLCEHAVHAVRADIPVLLGSLDPHVGGVDYQPLLNQVYYLNQMQYAMNTSVHPGGKWDWHSQTLGLIDSWHNGYPDASVNSLLGLFNFWAQQFGVDLNSGALGKHLWVVEGTGCFKGCGIDPYNNYQVAVSHILALITDVQTAMRYSIPFFYFSGKDFMDQGIYWPIGVLDANGHPKPIRQDLGMGARSLAMSCSSGTVKVTSQEDLLARMYAGCSLPGQYIGSLY</sequence>
<evidence type="ECO:0000256" key="2">
    <source>
        <dbReference type="SAM" id="Phobius"/>
    </source>
</evidence>
<name>A0A4P6K1E3_KTERU</name>
<dbReference type="KEGG" id="kbs:EPA93_36935"/>
<dbReference type="Gene3D" id="3.20.20.80">
    <property type="entry name" value="Glycosidases"/>
    <property type="match status" value="1"/>
</dbReference>
<keyword evidence="2" id="KW-1133">Transmembrane helix</keyword>
<dbReference type="Proteomes" id="UP000290365">
    <property type="component" value="Chromosome"/>
</dbReference>
<dbReference type="SUPFAM" id="SSF51445">
    <property type="entry name" value="(Trans)glycosidases"/>
    <property type="match status" value="1"/>
</dbReference>
<gene>
    <name evidence="3" type="ORF">EPA93_36935</name>
</gene>
<evidence type="ECO:0000313" key="3">
    <source>
        <dbReference type="EMBL" id="QBD81266.1"/>
    </source>
</evidence>
<protein>
    <submittedName>
        <fullName evidence="3">Uncharacterized protein</fullName>
    </submittedName>
</protein>
<reference evidence="3 4" key="1">
    <citation type="submission" date="2019-01" db="EMBL/GenBank/DDBJ databases">
        <title>Ktedonosporobacter rubrisoli SCAWS-G2.</title>
        <authorList>
            <person name="Huang Y."/>
            <person name="Yan B."/>
        </authorList>
    </citation>
    <scope>NUCLEOTIDE SEQUENCE [LARGE SCALE GENOMIC DNA]</scope>
    <source>
        <strain evidence="3 4">SCAWS-G2</strain>
    </source>
</reference>
<feature type="transmembrane region" description="Helical" evidence="2">
    <location>
        <begin position="12"/>
        <end position="35"/>
    </location>
</feature>
<dbReference type="InterPro" id="IPR017853">
    <property type="entry name" value="GH"/>
</dbReference>